<keyword evidence="4" id="KW-0255">Endonuclease</keyword>
<dbReference type="OrthoDB" id="3227343at2759"/>
<keyword evidence="1" id="KW-0808">Transferase</keyword>
<feature type="compositionally biased region" description="Polar residues" evidence="7">
    <location>
        <begin position="339"/>
        <end position="349"/>
    </location>
</feature>
<comment type="caution">
    <text evidence="9">The sequence shown here is derived from an EMBL/GenBank/DDBJ whole genome shotgun (WGS) entry which is preliminary data.</text>
</comment>
<dbReference type="CDD" id="cd09274">
    <property type="entry name" value="RNase_HI_RT_Ty3"/>
    <property type="match status" value="1"/>
</dbReference>
<keyword evidence="2" id="KW-0548">Nucleotidyltransferase</keyword>
<evidence type="ECO:0000256" key="1">
    <source>
        <dbReference type="ARBA" id="ARBA00022679"/>
    </source>
</evidence>
<dbReference type="PANTHER" id="PTHR37984:SF5">
    <property type="entry name" value="PROTEIN NYNRIN-LIKE"/>
    <property type="match status" value="1"/>
</dbReference>
<evidence type="ECO:0000256" key="7">
    <source>
        <dbReference type="SAM" id="MobiDB-lite"/>
    </source>
</evidence>
<evidence type="ECO:0000259" key="8">
    <source>
        <dbReference type="Pfam" id="PF17917"/>
    </source>
</evidence>
<evidence type="ECO:0000256" key="3">
    <source>
        <dbReference type="ARBA" id="ARBA00022722"/>
    </source>
</evidence>
<name>A0A2G8RVU0_9APHY</name>
<evidence type="ECO:0000256" key="4">
    <source>
        <dbReference type="ARBA" id="ARBA00022759"/>
    </source>
</evidence>
<dbReference type="SUPFAM" id="SSF56672">
    <property type="entry name" value="DNA/RNA polymerases"/>
    <property type="match status" value="1"/>
</dbReference>
<evidence type="ECO:0000256" key="5">
    <source>
        <dbReference type="ARBA" id="ARBA00022801"/>
    </source>
</evidence>
<proteinExistence type="predicted"/>
<protein>
    <recommendedName>
        <fullName evidence="8">Reverse transcriptase RNase H-like domain-containing protein</fullName>
    </recommendedName>
</protein>
<keyword evidence="10" id="KW-1185">Reference proteome</keyword>
<dbReference type="GO" id="GO:0004519">
    <property type="term" value="F:endonuclease activity"/>
    <property type="evidence" value="ECO:0007669"/>
    <property type="project" value="UniProtKB-KW"/>
</dbReference>
<dbReference type="EMBL" id="AYKW01000045">
    <property type="protein sequence ID" value="PIL25630.1"/>
    <property type="molecule type" value="Genomic_DNA"/>
</dbReference>
<dbReference type="Proteomes" id="UP000230002">
    <property type="component" value="Unassembled WGS sequence"/>
</dbReference>
<keyword evidence="5" id="KW-0378">Hydrolase</keyword>
<dbReference type="GO" id="GO:0016787">
    <property type="term" value="F:hydrolase activity"/>
    <property type="evidence" value="ECO:0007669"/>
    <property type="project" value="UniProtKB-KW"/>
</dbReference>
<evidence type="ECO:0000313" key="9">
    <source>
        <dbReference type="EMBL" id="PIL25630.1"/>
    </source>
</evidence>
<dbReference type="AlphaFoldDB" id="A0A2G8RVU0"/>
<dbReference type="InterPro" id="IPR050951">
    <property type="entry name" value="Retrovirus_Pol_polyprotein"/>
</dbReference>
<evidence type="ECO:0000256" key="6">
    <source>
        <dbReference type="ARBA" id="ARBA00022918"/>
    </source>
</evidence>
<dbReference type="InterPro" id="IPR041373">
    <property type="entry name" value="RT_RNaseH"/>
</dbReference>
<dbReference type="Pfam" id="PF17917">
    <property type="entry name" value="RT_RNaseH"/>
    <property type="match status" value="1"/>
</dbReference>
<organism evidence="9 10">
    <name type="scientific">Ganoderma sinense ZZ0214-1</name>
    <dbReference type="NCBI Taxonomy" id="1077348"/>
    <lineage>
        <taxon>Eukaryota</taxon>
        <taxon>Fungi</taxon>
        <taxon>Dikarya</taxon>
        <taxon>Basidiomycota</taxon>
        <taxon>Agaricomycotina</taxon>
        <taxon>Agaricomycetes</taxon>
        <taxon>Polyporales</taxon>
        <taxon>Polyporaceae</taxon>
        <taxon>Ganoderma</taxon>
    </lineage>
</organism>
<dbReference type="STRING" id="1077348.A0A2G8RVU0"/>
<keyword evidence="3" id="KW-0540">Nuclease</keyword>
<dbReference type="InterPro" id="IPR043502">
    <property type="entry name" value="DNA/RNA_pol_sf"/>
</dbReference>
<dbReference type="Gene3D" id="3.30.70.270">
    <property type="match status" value="1"/>
</dbReference>
<sequence length="349" mass="38266">MKVLGRIVDDRGIRMDPDKVDSIMNWKVPISKELLRGFLGSVGYLADDIATVRIPMGTLASMTGANASFKWDFTHQRAFDEIKQLVHAHREHHRVPLDYSENAPPVWLVTDGSHGGIAGVVSQGDDFRRARVAAFFSAKLSSTQQNYPVHEIEMLAGIEAMLRHRDILLGCPFTWVTDHKGLIHLLNQRNLSGRQARWMEKIAEYDFKIEYVPGVENVLADALSRIYSNDQPGTVRAPSEYTQHDDGAAAPVSLSAHAVSVPVLVDVEGRAASELTSGSSAVAPHRSERLRHAAARPRSPLVLSMVGSRLEGASSASHRRALPRTRGRVIASSRPPQPSSKARSSSPIA</sequence>
<gene>
    <name evidence="9" type="ORF">GSI_11379</name>
</gene>
<dbReference type="InterPro" id="IPR043128">
    <property type="entry name" value="Rev_trsase/Diguanyl_cyclase"/>
</dbReference>
<keyword evidence="6" id="KW-0695">RNA-directed DNA polymerase</keyword>
<evidence type="ECO:0000313" key="10">
    <source>
        <dbReference type="Proteomes" id="UP000230002"/>
    </source>
</evidence>
<accession>A0A2G8RVU0</accession>
<reference evidence="9 10" key="1">
    <citation type="journal article" date="2015" name="Sci. Rep.">
        <title>Chromosome-level genome map provides insights into diverse defense mechanisms in the medicinal fungus Ganoderma sinense.</title>
        <authorList>
            <person name="Zhu Y."/>
            <person name="Xu J."/>
            <person name="Sun C."/>
            <person name="Zhou S."/>
            <person name="Xu H."/>
            <person name="Nelson D.R."/>
            <person name="Qian J."/>
            <person name="Song J."/>
            <person name="Luo H."/>
            <person name="Xiang L."/>
            <person name="Li Y."/>
            <person name="Xu Z."/>
            <person name="Ji A."/>
            <person name="Wang L."/>
            <person name="Lu S."/>
            <person name="Hayward A."/>
            <person name="Sun W."/>
            <person name="Li X."/>
            <person name="Schwartz D.C."/>
            <person name="Wang Y."/>
            <person name="Chen S."/>
        </authorList>
    </citation>
    <scope>NUCLEOTIDE SEQUENCE [LARGE SCALE GENOMIC DNA]</scope>
    <source>
        <strain evidence="9 10">ZZ0214-1</strain>
    </source>
</reference>
<evidence type="ECO:0000256" key="2">
    <source>
        <dbReference type="ARBA" id="ARBA00022695"/>
    </source>
</evidence>
<dbReference type="PANTHER" id="PTHR37984">
    <property type="entry name" value="PROTEIN CBG26694"/>
    <property type="match status" value="1"/>
</dbReference>
<feature type="compositionally biased region" description="Basic residues" evidence="7">
    <location>
        <begin position="317"/>
        <end position="327"/>
    </location>
</feature>
<dbReference type="GO" id="GO:0003964">
    <property type="term" value="F:RNA-directed DNA polymerase activity"/>
    <property type="evidence" value="ECO:0007669"/>
    <property type="project" value="UniProtKB-KW"/>
</dbReference>
<feature type="region of interest" description="Disordered" evidence="7">
    <location>
        <begin position="310"/>
        <end position="349"/>
    </location>
</feature>
<feature type="region of interest" description="Disordered" evidence="7">
    <location>
        <begin position="274"/>
        <end position="296"/>
    </location>
</feature>
<feature type="domain" description="Reverse transcriptase RNase H-like" evidence="8">
    <location>
        <begin position="105"/>
        <end position="205"/>
    </location>
</feature>